<dbReference type="AlphaFoldDB" id="A0A8X6KR60"/>
<dbReference type="InterPro" id="IPR054465">
    <property type="entry name" value="Integrase_p58-like_C"/>
</dbReference>
<keyword evidence="4" id="KW-1185">Reference proteome</keyword>
<feature type="region of interest" description="Disordered" evidence="1">
    <location>
        <begin position="91"/>
        <end position="114"/>
    </location>
</feature>
<proteinExistence type="predicted"/>
<feature type="domain" description="Integrase p58-like C-terminal" evidence="2">
    <location>
        <begin position="31"/>
        <end position="68"/>
    </location>
</feature>
<organism evidence="3 4">
    <name type="scientific">Trichonephila clavata</name>
    <name type="common">Joro spider</name>
    <name type="synonym">Nephila clavata</name>
    <dbReference type="NCBI Taxonomy" id="2740835"/>
    <lineage>
        <taxon>Eukaryota</taxon>
        <taxon>Metazoa</taxon>
        <taxon>Ecdysozoa</taxon>
        <taxon>Arthropoda</taxon>
        <taxon>Chelicerata</taxon>
        <taxon>Arachnida</taxon>
        <taxon>Araneae</taxon>
        <taxon>Araneomorphae</taxon>
        <taxon>Entelegynae</taxon>
        <taxon>Araneoidea</taxon>
        <taxon>Nephilidae</taxon>
        <taxon>Trichonephila</taxon>
    </lineage>
</organism>
<sequence length="114" mass="13603">SWNRLSIQTILYTPVRKVGLSEKLLRRYFRPYQVLCRLSDVTYELQDFDPVSRRRKPKDVVHVLRMKPYHDPTKQIETEDSQSQDIAFRKRKQIPPSGTFQNENLNDIGTLSFY</sequence>
<dbReference type="Pfam" id="PF22938">
    <property type="entry name" value="Integrase_p58_C"/>
    <property type="match status" value="1"/>
</dbReference>
<dbReference type="EMBL" id="BMAO01012414">
    <property type="protein sequence ID" value="GFQ81276.1"/>
    <property type="molecule type" value="Genomic_DNA"/>
</dbReference>
<evidence type="ECO:0000259" key="2">
    <source>
        <dbReference type="Pfam" id="PF22938"/>
    </source>
</evidence>
<evidence type="ECO:0000256" key="1">
    <source>
        <dbReference type="SAM" id="MobiDB-lite"/>
    </source>
</evidence>
<evidence type="ECO:0000313" key="3">
    <source>
        <dbReference type="EMBL" id="GFQ81276.1"/>
    </source>
</evidence>
<dbReference type="OrthoDB" id="6516679at2759"/>
<feature type="compositionally biased region" description="Polar residues" evidence="1">
    <location>
        <begin position="96"/>
        <end position="114"/>
    </location>
</feature>
<reference evidence="3" key="1">
    <citation type="submission" date="2020-07" db="EMBL/GenBank/DDBJ databases">
        <title>Multicomponent nature underlies the extraordinary mechanical properties of spider dragline silk.</title>
        <authorList>
            <person name="Kono N."/>
            <person name="Nakamura H."/>
            <person name="Mori M."/>
            <person name="Yoshida Y."/>
            <person name="Ohtoshi R."/>
            <person name="Malay A.D."/>
            <person name="Moran D.A.P."/>
            <person name="Tomita M."/>
            <person name="Numata K."/>
            <person name="Arakawa K."/>
        </authorList>
    </citation>
    <scope>NUCLEOTIDE SEQUENCE</scope>
</reference>
<name>A0A8X6KR60_TRICU</name>
<evidence type="ECO:0000313" key="4">
    <source>
        <dbReference type="Proteomes" id="UP000887116"/>
    </source>
</evidence>
<dbReference type="Proteomes" id="UP000887116">
    <property type="component" value="Unassembled WGS sequence"/>
</dbReference>
<gene>
    <name evidence="3" type="primary">AVEN_93823_1</name>
    <name evidence="3" type="ORF">TNCT_373771</name>
</gene>
<comment type="caution">
    <text evidence="3">The sequence shown here is derived from an EMBL/GenBank/DDBJ whole genome shotgun (WGS) entry which is preliminary data.</text>
</comment>
<protein>
    <recommendedName>
        <fullName evidence="2">Integrase p58-like C-terminal domain-containing protein</fullName>
    </recommendedName>
</protein>
<accession>A0A8X6KR60</accession>
<feature type="non-terminal residue" evidence="3">
    <location>
        <position position="1"/>
    </location>
</feature>